<protein>
    <submittedName>
        <fullName evidence="2">Uncharacterized protein</fullName>
    </submittedName>
</protein>
<proteinExistence type="predicted"/>
<name>W1PTS0_AMBTC</name>
<accession>W1PTS0</accession>
<sequence length="83" mass="9020">MVRHGNPHKASEGHDNGQSWRSPSPSNESSGIEESHHSGYFTEGIEVRVRGAIPVIGIAIANANANKPIPKLRAKPIMNWDVL</sequence>
<keyword evidence="3" id="KW-1185">Reference proteome</keyword>
<organism evidence="2 3">
    <name type="scientific">Amborella trichopoda</name>
    <dbReference type="NCBI Taxonomy" id="13333"/>
    <lineage>
        <taxon>Eukaryota</taxon>
        <taxon>Viridiplantae</taxon>
        <taxon>Streptophyta</taxon>
        <taxon>Embryophyta</taxon>
        <taxon>Tracheophyta</taxon>
        <taxon>Spermatophyta</taxon>
        <taxon>Magnoliopsida</taxon>
        <taxon>Amborellales</taxon>
        <taxon>Amborellaceae</taxon>
        <taxon>Amborella</taxon>
    </lineage>
</organism>
<dbReference type="Gramene" id="ERN11453">
    <property type="protein sequence ID" value="ERN11453"/>
    <property type="gene ID" value="AMTR_s00022p00072700"/>
</dbReference>
<dbReference type="Proteomes" id="UP000017836">
    <property type="component" value="Unassembled WGS sequence"/>
</dbReference>
<feature type="region of interest" description="Disordered" evidence="1">
    <location>
        <begin position="1"/>
        <end position="37"/>
    </location>
</feature>
<dbReference type="AlphaFoldDB" id="W1PTS0"/>
<evidence type="ECO:0000256" key="1">
    <source>
        <dbReference type="SAM" id="MobiDB-lite"/>
    </source>
</evidence>
<evidence type="ECO:0000313" key="2">
    <source>
        <dbReference type="EMBL" id="ERN11453.1"/>
    </source>
</evidence>
<feature type="compositionally biased region" description="Low complexity" evidence="1">
    <location>
        <begin position="19"/>
        <end position="32"/>
    </location>
</feature>
<reference evidence="3" key="1">
    <citation type="journal article" date="2013" name="Science">
        <title>The Amborella genome and the evolution of flowering plants.</title>
        <authorList>
            <consortium name="Amborella Genome Project"/>
        </authorList>
    </citation>
    <scope>NUCLEOTIDE SEQUENCE [LARGE SCALE GENOMIC DNA]</scope>
</reference>
<evidence type="ECO:0000313" key="3">
    <source>
        <dbReference type="Proteomes" id="UP000017836"/>
    </source>
</evidence>
<gene>
    <name evidence="2" type="ORF">AMTR_s00022p00072700</name>
</gene>
<dbReference type="EMBL" id="KI392687">
    <property type="protein sequence ID" value="ERN11453.1"/>
    <property type="molecule type" value="Genomic_DNA"/>
</dbReference>
<dbReference type="HOGENOM" id="CLU_2545637_0_0_1"/>